<comment type="caution">
    <text evidence="1">The sequence shown here is derived from an EMBL/GenBank/DDBJ whole genome shotgun (WGS) entry which is preliminary data.</text>
</comment>
<evidence type="ECO:0000313" key="1">
    <source>
        <dbReference type="EMBL" id="MPN06344.1"/>
    </source>
</evidence>
<proteinExistence type="predicted"/>
<sequence>MCDDLVNQVFQRGRRAEAVAGIARIAPENHPPVLIPADELIRSAADDQPVPDVVFVEFFPVERPVVSMEQVTRQRRKPERDRQRTVIRLAPAHLEFIRIDHRHAFEVLKVDPARFAVHVRILDRVDQEFEIPGGDFDVAVLFSGHRIGEVVPVNSSAEFDPVNLVVFGNRPRLGQRRLELLRPFVIAVGQRGVAEIVELRGGRFVVDERIHVRGIGLRRLDQAAADRRGGVEKFGVGELALLLFRRRNGRGGAGRKAARRQFVEFGEDPHIALPHPVHRRHQQVAEQGEDQDQNGEDELEIAVAAHWFAAPISG</sequence>
<dbReference type="EMBL" id="VSSQ01052249">
    <property type="protein sequence ID" value="MPN06344.1"/>
    <property type="molecule type" value="Genomic_DNA"/>
</dbReference>
<organism evidence="1">
    <name type="scientific">bioreactor metagenome</name>
    <dbReference type="NCBI Taxonomy" id="1076179"/>
    <lineage>
        <taxon>unclassified sequences</taxon>
        <taxon>metagenomes</taxon>
        <taxon>ecological metagenomes</taxon>
    </lineage>
</organism>
<name>A0A645F146_9ZZZZ</name>
<dbReference type="AlphaFoldDB" id="A0A645F146"/>
<protein>
    <submittedName>
        <fullName evidence="1">Uncharacterized protein</fullName>
    </submittedName>
</protein>
<accession>A0A645F146</accession>
<reference evidence="1" key="1">
    <citation type="submission" date="2019-08" db="EMBL/GenBank/DDBJ databases">
        <authorList>
            <person name="Kucharzyk K."/>
            <person name="Murdoch R.W."/>
            <person name="Higgins S."/>
            <person name="Loffler F."/>
        </authorList>
    </citation>
    <scope>NUCLEOTIDE SEQUENCE</scope>
</reference>
<gene>
    <name evidence="1" type="ORF">SDC9_153600</name>
</gene>